<dbReference type="Gene3D" id="2.60.40.10">
    <property type="entry name" value="Immunoglobulins"/>
    <property type="match status" value="1"/>
</dbReference>
<dbReference type="OrthoDB" id="868906at2"/>
<feature type="domain" description="SLH" evidence="3">
    <location>
        <begin position="607"/>
        <end position="670"/>
    </location>
</feature>
<dbReference type="SUPFAM" id="SSF69318">
    <property type="entry name" value="Integrin alpha N-terminal domain"/>
    <property type="match status" value="1"/>
</dbReference>
<evidence type="ECO:0000259" key="3">
    <source>
        <dbReference type="PROSITE" id="PS51272"/>
    </source>
</evidence>
<evidence type="ECO:0000256" key="2">
    <source>
        <dbReference type="SAM" id="SignalP"/>
    </source>
</evidence>
<dbReference type="InterPro" id="IPR028994">
    <property type="entry name" value="Integrin_alpha_N"/>
</dbReference>
<dbReference type="Pfam" id="PF00395">
    <property type="entry name" value="SLH"/>
    <property type="match status" value="3"/>
</dbReference>
<dbReference type="Proteomes" id="UP000289856">
    <property type="component" value="Chromosome"/>
</dbReference>
<dbReference type="InterPro" id="IPR001119">
    <property type="entry name" value="SLH_dom"/>
</dbReference>
<keyword evidence="1 2" id="KW-0732">Signal</keyword>
<evidence type="ECO:0000313" key="4">
    <source>
        <dbReference type="EMBL" id="BBI30807.1"/>
    </source>
</evidence>
<dbReference type="Pfam" id="PF13517">
    <property type="entry name" value="FG-GAP_3"/>
    <property type="match status" value="3"/>
</dbReference>
<dbReference type="InterPro" id="IPR025883">
    <property type="entry name" value="Cadherin-like_domain"/>
</dbReference>
<dbReference type="RefSeq" id="WP_130604730.1">
    <property type="nucleotide sequence ID" value="NZ_AP019400.1"/>
</dbReference>
<dbReference type="PANTHER" id="PTHR46580:SF4">
    <property type="entry name" value="ATP_GTP-BINDING PROTEIN"/>
    <property type="match status" value="1"/>
</dbReference>
<proteinExistence type="predicted"/>
<keyword evidence="5" id="KW-1185">Reference proteome</keyword>
<dbReference type="Pfam" id="PF12733">
    <property type="entry name" value="Cadherin-like"/>
    <property type="match status" value="2"/>
</dbReference>
<feature type="domain" description="SLH" evidence="3">
    <location>
        <begin position="673"/>
        <end position="731"/>
    </location>
</feature>
<organism evidence="4 5">
    <name type="scientific">Cohnella abietis</name>
    <dbReference type="NCBI Taxonomy" id="2507935"/>
    <lineage>
        <taxon>Bacteria</taxon>
        <taxon>Bacillati</taxon>
        <taxon>Bacillota</taxon>
        <taxon>Bacilli</taxon>
        <taxon>Bacillales</taxon>
        <taxon>Paenibacillaceae</taxon>
        <taxon>Cohnella</taxon>
    </lineage>
</organism>
<reference evidence="4 5" key="1">
    <citation type="submission" date="2019-01" db="EMBL/GenBank/DDBJ databases">
        <title>Complete genome sequence of Cohnella hallensis HS21 isolated from Korean fir (Abies koreana) rhizospheric soil.</title>
        <authorList>
            <person name="Jiang L."/>
            <person name="Kang S.W."/>
            <person name="Kim S."/>
            <person name="Jung J."/>
            <person name="Kim C.Y."/>
            <person name="Kim D.H."/>
            <person name="Kim S.W."/>
            <person name="Lee J."/>
        </authorList>
    </citation>
    <scope>NUCLEOTIDE SEQUENCE [LARGE SCALE GENOMIC DNA]</scope>
    <source>
        <strain evidence="4 5">HS21</strain>
    </source>
</reference>
<feature type="signal peptide" evidence="2">
    <location>
        <begin position="1"/>
        <end position="32"/>
    </location>
</feature>
<gene>
    <name evidence="4" type="ORF">KCTCHS21_02060</name>
</gene>
<dbReference type="Gene3D" id="2.30.30.100">
    <property type="match status" value="5"/>
</dbReference>
<feature type="chain" id="PRO_5019123717" description="SLH domain-containing protein" evidence="2">
    <location>
        <begin position="33"/>
        <end position="789"/>
    </location>
</feature>
<accession>A0A3T1CY69</accession>
<dbReference type="EMBL" id="AP019400">
    <property type="protein sequence ID" value="BBI30807.1"/>
    <property type="molecule type" value="Genomic_DNA"/>
</dbReference>
<evidence type="ECO:0000313" key="5">
    <source>
        <dbReference type="Proteomes" id="UP000289856"/>
    </source>
</evidence>
<dbReference type="AlphaFoldDB" id="A0A3T1CY69"/>
<dbReference type="InterPro" id="IPR013517">
    <property type="entry name" value="FG-GAP"/>
</dbReference>
<dbReference type="InterPro" id="IPR013783">
    <property type="entry name" value="Ig-like_fold"/>
</dbReference>
<dbReference type="Gene3D" id="2.40.128.340">
    <property type="match status" value="1"/>
</dbReference>
<name>A0A3T1CY69_9BACL</name>
<dbReference type="PANTHER" id="PTHR46580">
    <property type="entry name" value="SENSOR KINASE-RELATED"/>
    <property type="match status" value="1"/>
</dbReference>
<feature type="domain" description="SLH" evidence="3">
    <location>
        <begin position="732"/>
        <end position="789"/>
    </location>
</feature>
<dbReference type="PROSITE" id="PS51272">
    <property type="entry name" value="SLH"/>
    <property type="match status" value="3"/>
</dbReference>
<sequence length="789" mass="82760">MKFLTRQKSLFVKVALAIALLFTVQTPLQSFAAPFQSKTSYSTGIRTSDVTSADFNNDGHLDLAVSSLYSSTSNISVRLGNGDGTFGASTLYDAGGKAEAITTADFNGDGNVDLATANRDSNTISVLLGDGNGNFANAKVTPIGTSVFSLAAADFNKDGKMDLVVSPSGSQVVYVMLGKGDGTFEPQKYVVTGARSYQVATGDFNADGNADFVVCNFDDGTVSVLLGNGDGTFEPKVDYTTGQNPRRVVIGDLNKDGHLDLITSNYSGTVSILLGKGDGTFNSTVNQTTGGNEPWAVLIGDFTGDGEVDLLVGNYASTTLSILTGRGDGTFETATTNNIDLSNVINFVSGNFNGDSVLDVVLVSESSTNLYVLLGNSRNADLQDLSLSAGTVLNIPFSAGTLGYTSSVDYSVYEIRVTPTVFDPTARVTVQMNGSGTPKVVANGAASSALPLIVGVNTIEVVVTAQDGTTKKTYTVDVTRQSQPPSSGGVVTPTLSANANLNELSLTGGAALSPAFTSNVYSYTSSVANHIEGVSIIPTLADVKANVKVRVNEGALEAVTSGSTSGTLPLNVGKNVLDVIVTAEDGTSKSYTISLTRQTETGTKPQEAVCTFTDIDGHWAKAAICEAADLGIVEGVSTDTFAPDRTVTRTEFAIMMLRTLQIPIGKEPGTLPFSDKESIPDWAATSISAGVTEGMLDGYSDGTFRSQQTITRSEVAAMIAKVMKWTATTERYSSYADGTSIPEWARTYVEAVYVRGLMQGRGNNQFVPNGITTRAEAAVMLLRLRNNMK</sequence>
<protein>
    <recommendedName>
        <fullName evidence="3">SLH domain-containing protein</fullName>
    </recommendedName>
</protein>
<evidence type="ECO:0000256" key="1">
    <source>
        <dbReference type="ARBA" id="ARBA00022729"/>
    </source>
</evidence>
<dbReference type="KEGG" id="cohn:KCTCHS21_02060"/>